<dbReference type="InterPro" id="IPR001296">
    <property type="entry name" value="Glyco_trans_1"/>
</dbReference>
<dbReference type="Proteomes" id="UP001597013">
    <property type="component" value="Unassembled WGS sequence"/>
</dbReference>
<dbReference type="PANTHER" id="PTHR12526:SF625">
    <property type="entry name" value="PHOSPHATIDYLINOSITOL GLYCAN-CLASS A"/>
    <property type="match status" value="1"/>
</dbReference>
<evidence type="ECO:0000259" key="1">
    <source>
        <dbReference type="Pfam" id="PF00534"/>
    </source>
</evidence>
<dbReference type="EMBL" id="JBHTJL010000016">
    <property type="protein sequence ID" value="MFD1064154.1"/>
    <property type="molecule type" value="Genomic_DNA"/>
</dbReference>
<dbReference type="SUPFAM" id="SSF53756">
    <property type="entry name" value="UDP-Glycosyltransferase/glycogen phosphorylase"/>
    <property type="match status" value="1"/>
</dbReference>
<dbReference type="Pfam" id="PF13439">
    <property type="entry name" value="Glyco_transf_4"/>
    <property type="match status" value="1"/>
</dbReference>
<evidence type="ECO:0000259" key="2">
    <source>
        <dbReference type="Pfam" id="PF13439"/>
    </source>
</evidence>
<protein>
    <submittedName>
        <fullName evidence="3">Glycosyltransferase family 4 protein</fullName>
        <ecNumber evidence="3">2.4.-.-</ecNumber>
    </submittedName>
</protein>
<name>A0ABW3NBK9_9FLAO</name>
<organism evidence="3 4">
    <name type="scientific">Winogradskyella litorisediminis</name>
    <dbReference type="NCBI Taxonomy" id="1156618"/>
    <lineage>
        <taxon>Bacteria</taxon>
        <taxon>Pseudomonadati</taxon>
        <taxon>Bacteroidota</taxon>
        <taxon>Flavobacteriia</taxon>
        <taxon>Flavobacteriales</taxon>
        <taxon>Flavobacteriaceae</taxon>
        <taxon>Winogradskyella</taxon>
    </lineage>
</organism>
<sequence length="368" mass="41266">MSVSKKHIVLLTSEFPPLPGGIGNHAYNLAEHLVIEGYKVTVIADQRGNGFEDFEFDKGLKCNLKRVAKTSPRFLMYLKRIRLCFKLLKSADVFICSGKFPLWVGAFLEPFHSAERIAIIHGTEVNFSDLRLRKSINWSLKRFDKVVAVSNYTKSLVAYLDLKNIRVIPNGYTIKPLSLDKKTIFELVGEPSLLTVGNVTKRKGQANVIRHLPKLKALYPGVHYHCIGLETERQQCEDLATSLGVLNHISFWGHVSESELVAVYKSAQIFTMLSQTTASGDVEGFGIALIEANHFGLPTIGAKDCGIEDAISHGKSGLLIDGTNSEEFVDAVNSILNDRIKYSENAKRWAKVHDWKTIIKRYVKYIEE</sequence>
<keyword evidence="3" id="KW-0808">Transferase</keyword>
<evidence type="ECO:0000313" key="3">
    <source>
        <dbReference type="EMBL" id="MFD1064154.1"/>
    </source>
</evidence>
<dbReference type="Pfam" id="PF00534">
    <property type="entry name" value="Glycos_transf_1"/>
    <property type="match status" value="1"/>
</dbReference>
<dbReference type="Gene3D" id="3.40.50.2000">
    <property type="entry name" value="Glycogen Phosphorylase B"/>
    <property type="match status" value="2"/>
</dbReference>
<dbReference type="RefSeq" id="WP_386132257.1">
    <property type="nucleotide sequence ID" value="NZ_JBHTJL010000016.1"/>
</dbReference>
<keyword evidence="3" id="KW-0328">Glycosyltransferase</keyword>
<feature type="domain" description="Glycosyltransferase subfamily 4-like N-terminal" evidence="2">
    <location>
        <begin position="19"/>
        <end position="172"/>
    </location>
</feature>
<proteinExistence type="predicted"/>
<feature type="domain" description="Glycosyl transferase family 1" evidence="1">
    <location>
        <begin position="189"/>
        <end position="347"/>
    </location>
</feature>
<dbReference type="GO" id="GO:0016757">
    <property type="term" value="F:glycosyltransferase activity"/>
    <property type="evidence" value="ECO:0007669"/>
    <property type="project" value="UniProtKB-KW"/>
</dbReference>
<reference evidence="4" key="1">
    <citation type="journal article" date="2019" name="Int. J. Syst. Evol. Microbiol.">
        <title>The Global Catalogue of Microorganisms (GCM) 10K type strain sequencing project: providing services to taxonomists for standard genome sequencing and annotation.</title>
        <authorList>
            <consortium name="The Broad Institute Genomics Platform"/>
            <consortium name="The Broad Institute Genome Sequencing Center for Infectious Disease"/>
            <person name="Wu L."/>
            <person name="Ma J."/>
        </authorList>
    </citation>
    <scope>NUCLEOTIDE SEQUENCE [LARGE SCALE GENOMIC DNA]</scope>
    <source>
        <strain evidence="4">CCUG 62215</strain>
    </source>
</reference>
<evidence type="ECO:0000313" key="4">
    <source>
        <dbReference type="Proteomes" id="UP001597013"/>
    </source>
</evidence>
<dbReference type="InterPro" id="IPR028098">
    <property type="entry name" value="Glyco_trans_4-like_N"/>
</dbReference>
<comment type="caution">
    <text evidence="3">The sequence shown here is derived from an EMBL/GenBank/DDBJ whole genome shotgun (WGS) entry which is preliminary data.</text>
</comment>
<gene>
    <name evidence="3" type="ORF">ACFQ1Q_12925</name>
</gene>
<accession>A0ABW3NBK9</accession>
<dbReference type="PANTHER" id="PTHR12526">
    <property type="entry name" value="GLYCOSYLTRANSFERASE"/>
    <property type="match status" value="1"/>
</dbReference>
<dbReference type="EC" id="2.4.-.-" evidence="3"/>
<keyword evidence="4" id="KW-1185">Reference proteome</keyword>
<dbReference type="CDD" id="cd03801">
    <property type="entry name" value="GT4_PimA-like"/>
    <property type="match status" value="1"/>
</dbReference>